<dbReference type="Gene3D" id="2.60.120.260">
    <property type="entry name" value="Galactose-binding domain-like"/>
    <property type="match status" value="1"/>
</dbReference>
<evidence type="ECO:0000313" key="2">
    <source>
        <dbReference type="EMBL" id="SHE59249.1"/>
    </source>
</evidence>
<keyword evidence="3" id="KW-1185">Reference proteome</keyword>
<dbReference type="STRING" id="1302690.BUE76_13535"/>
<dbReference type="RefSeq" id="WP_216820664.1">
    <property type="nucleotide sequence ID" value="NZ_FQUO01000002.1"/>
</dbReference>
<reference evidence="2 3" key="1">
    <citation type="submission" date="2016-11" db="EMBL/GenBank/DDBJ databases">
        <authorList>
            <person name="Jaros S."/>
            <person name="Januszkiewicz K."/>
            <person name="Wedrychowicz H."/>
        </authorList>
    </citation>
    <scope>NUCLEOTIDE SEQUENCE [LARGE SCALE GENOMIC DNA]</scope>
    <source>
        <strain evidence="2 3">DSM 26897</strain>
    </source>
</reference>
<evidence type="ECO:0000313" key="3">
    <source>
        <dbReference type="Proteomes" id="UP000184368"/>
    </source>
</evidence>
<dbReference type="PANTHER" id="PTHR36848:SF2">
    <property type="entry name" value="SECRETED PROTEIN"/>
    <property type="match status" value="1"/>
</dbReference>
<feature type="chain" id="PRO_5012341156" evidence="1">
    <location>
        <begin position="22"/>
        <end position="940"/>
    </location>
</feature>
<dbReference type="Proteomes" id="UP000184368">
    <property type="component" value="Unassembled WGS sequence"/>
</dbReference>
<dbReference type="PANTHER" id="PTHR36848">
    <property type="entry name" value="DNA-BINDING PROTEIN (PUTATIVE SECRETED PROTEIN)-RELATED"/>
    <property type="match status" value="1"/>
</dbReference>
<accession>A0A1M4URD7</accession>
<sequence length="940" mass="105790">MQIRKLAIGTLLAAGMLPASAQVAWPPIKQTNKPWARWWWEGSAVDTANLRSNMQDYAAAGLGGLEITPIYGVKGEEQKFIPFLTPKWMDMLAYSLQEAKKLGIGIDMANGTGWPFGGPWIKDKDASKTVQYKTFKLKGGEKLQEPVQLVQEGFVRTANTTSRKESEINRDIAINKDLQALALDQVRFSGKLDLQSLMAYSDKGQVIDLTKNVDAVGTLNWTAPEGNWNLYALFQGLHGKMVERAAPGGEGYAIDHFSADALHTFLRRFDTAFKGRDLYYLRALFNDSYEVDDARGQSNWTPGFFDIFQKRRGYDLRQQLPALFQQADPEKNRRVLYDYRATIDELILENFTREWKKWGAGKGKLIRNQSHGSPANLLDLYGAIDIPETEGNDVLRFKFATSTANVMGKPLVSSESATWLNEHFLNSWGDVKKIVDLFFLGGVNHIFYHGVNYSPKDATWPGWLFYAATHFNQANPQWKDFKALNDYVARTQSFLQAGKPNNDVLLYLPMVDKYMEPGNLMLQHFDGMEKNWEGSTFEHTAKSLEEGGYTFDFFSDRQLQQMKVAGGKLQTGGVTYQTILLPANTYLPLETLTKLLELVKGGAQLLVLNELPKDVPGLHQLEQRRNQMQRLLQQLRFTTKEGIQTAVLGQGSVIIGKDLNNLMSAGSIRKEELAEQGLQFVRRANSDGHTYFINNRKDQVFEGWVPLAVKAASVALFDAATGNKGLARTRIEGGKLQVWLQLLPHASTLIRTFNKTQADKPFPYIEQLGEAPVRITRWEVSFMSGGPVLPPPFTTTTLRSWTEEKDSSYQNFSGVARYRTVIPKPSGQVANYLLHLGHVDETATVYLNGKKMASLIGPYFYLVIPAQEMKASNELVIEVANLMANRIRYMDRNGIEWKKFYNINMSARIRTNLKNGVFDASGWEPQSSGLLGPVTLSPLK</sequence>
<evidence type="ECO:0000256" key="1">
    <source>
        <dbReference type="SAM" id="SignalP"/>
    </source>
</evidence>
<dbReference type="SUPFAM" id="SSF49785">
    <property type="entry name" value="Galactose-binding domain-like"/>
    <property type="match status" value="1"/>
</dbReference>
<name>A0A1M4URD7_9BACT</name>
<dbReference type="EMBL" id="FQUO01000002">
    <property type="protein sequence ID" value="SHE59249.1"/>
    <property type="molecule type" value="Genomic_DNA"/>
</dbReference>
<proteinExistence type="predicted"/>
<keyword evidence="1" id="KW-0732">Signal</keyword>
<organism evidence="2 3">
    <name type="scientific">Cnuella takakiae</name>
    <dbReference type="NCBI Taxonomy" id="1302690"/>
    <lineage>
        <taxon>Bacteria</taxon>
        <taxon>Pseudomonadati</taxon>
        <taxon>Bacteroidota</taxon>
        <taxon>Chitinophagia</taxon>
        <taxon>Chitinophagales</taxon>
        <taxon>Chitinophagaceae</taxon>
        <taxon>Cnuella</taxon>
    </lineage>
</organism>
<feature type="signal peptide" evidence="1">
    <location>
        <begin position="1"/>
        <end position="21"/>
    </location>
</feature>
<dbReference type="NCBIfam" id="NF045579">
    <property type="entry name" value="rhamnoside_JR"/>
    <property type="match status" value="1"/>
</dbReference>
<dbReference type="InterPro" id="IPR053161">
    <property type="entry name" value="Ulvan_degrading_GH"/>
</dbReference>
<gene>
    <name evidence="2" type="ORF">SAMN05444008_10232</name>
</gene>
<protein>
    <submittedName>
        <fullName evidence="2">Alpha-L-rhamnosidase</fullName>
    </submittedName>
</protein>
<dbReference type="Pfam" id="PF17132">
    <property type="entry name" value="Glyco_hydro_106"/>
    <property type="match status" value="2"/>
</dbReference>
<dbReference type="InterPro" id="IPR008979">
    <property type="entry name" value="Galactose-bd-like_sf"/>
</dbReference>
<dbReference type="AlphaFoldDB" id="A0A1M4URD7"/>